<organism evidence="7 8">
    <name type="scientific">Rhizoctonia solani</name>
    <dbReference type="NCBI Taxonomy" id="456999"/>
    <lineage>
        <taxon>Eukaryota</taxon>
        <taxon>Fungi</taxon>
        <taxon>Dikarya</taxon>
        <taxon>Basidiomycota</taxon>
        <taxon>Agaricomycotina</taxon>
        <taxon>Agaricomycetes</taxon>
        <taxon>Cantharellales</taxon>
        <taxon>Ceratobasidiaceae</taxon>
        <taxon>Rhizoctonia</taxon>
    </lineage>
</organism>
<gene>
    <name evidence="7" type="ORF">RSOLAG22IIIB_07876</name>
</gene>
<dbReference type="Gene3D" id="3.30.200.20">
    <property type="entry name" value="Phosphorylase Kinase, domain 1"/>
    <property type="match status" value="1"/>
</dbReference>
<evidence type="ECO:0000256" key="2">
    <source>
        <dbReference type="ARBA" id="ARBA00022963"/>
    </source>
</evidence>
<dbReference type="PROSITE" id="PS50011">
    <property type="entry name" value="PROTEIN_KINASE_DOM"/>
    <property type="match status" value="1"/>
</dbReference>
<evidence type="ECO:0000313" key="8">
    <source>
        <dbReference type="Proteomes" id="UP000044841"/>
    </source>
</evidence>
<dbReference type="GO" id="GO:0019369">
    <property type="term" value="P:arachidonate metabolic process"/>
    <property type="evidence" value="ECO:0007669"/>
    <property type="project" value="TreeGrafter"/>
</dbReference>
<dbReference type="Proteomes" id="UP000044841">
    <property type="component" value="Unassembled WGS sequence"/>
</dbReference>
<dbReference type="InterPro" id="IPR002641">
    <property type="entry name" value="PNPLA_dom"/>
</dbReference>
<dbReference type="GO" id="GO:0016042">
    <property type="term" value="P:lipid catabolic process"/>
    <property type="evidence" value="ECO:0007669"/>
    <property type="project" value="UniProtKB-KW"/>
</dbReference>
<dbReference type="PANTHER" id="PTHR24185">
    <property type="entry name" value="CALCIUM-INDEPENDENT PHOSPHOLIPASE A2-GAMMA"/>
    <property type="match status" value="1"/>
</dbReference>
<comment type="caution">
    <text evidence="4">Lacks conserved residue(s) required for the propagation of feature annotation.</text>
</comment>
<feature type="domain" description="Protein kinase" evidence="5">
    <location>
        <begin position="320"/>
        <end position="564"/>
    </location>
</feature>
<dbReference type="Pfam" id="PF00069">
    <property type="entry name" value="Pkinase"/>
    <property type="match status" value="1"/>
</dbReference>
<keyword evidence="7" id="KW-0808">Transferase</keyword>
<keyword evidence="1" id="KW-0378">Hydrolase</keyword>
<keyword evidence="3" id="KW-0443">Lipid metabolism</keyword>
<dbReference type="Pfam" id="PF01734">
    <property type="entry name" value="Patatin"/>
    <property type="match status" value="1"/>
</dbReference>
<evidence type="ECO:0000313" key="7">
    <source>
        <dbReference type="EMBL" id="CUA68358.1"/>
    </source>
</evidence>
<protein>
    <submittedName>
        <fullName evidence="7">Leucine-rich repeat receptor-like protein kinase PXC2</fullName>
    </submittedName>
</protein>
<evidence type="ECO:0000256" key="3">
    <source>
        <dbReference type="ARBA" id="ARBA00023098"/>
    </source>
</evidence>
<feature type="short sequence motif" description="GXGXXG" evidence="4">
    <location>
        <begin position="18"/>
        <end position="23"/>
    </location>
</feature>
<feature type="domain" description="PNPLA" evidence="6">
    <location>
        <begin position="14"/>
        <end position="208"/>
    </location>
</feature>
<keyword evidence="7" id="KW-0418">Kinase</keyword>
<proteinExistence type="predicted"/>
<name>A0A0K6FQA8_9AGAM</name>
<dbReference type="InterPro" id="IPR016035">
    <property type="entry name" value="Acyl_Trfase/lysoPLipase"/>
</dbReference>
<evidence type="ECO:0000259" key="6">
    <source>
        <dbReference type="PROSITE" id="PS51635"/>
    </source>
</evidence>
<dbReference type="EMBL" id="CYGV01000402">
    <property type="protein sequence ID" value="CUA68358.1"/>
    <property type="molecule type" value="Genomic_DNA"/>
</dbReference>
<evidence type="ECO:0000256" key="4">
    <source>
        <dbReference type="PROSITE-ProRule" id="PRU01161"/>
    </source>
</evidence>
<evidence type="ECO:0000259" key="5">
    <source>
        <dbReference type="PROSITE" id="PS50011"/>
    </source>
</evidence>
<dbReference type="GO" id="GO:0047499">
    <property type="term" value="F:calcium-independent phospholipase A2 activity"/>
    <property type="evidence" value="ECO:0007669"/>
    <property type="project" value="TreeGrafter"/>
</dbReference>
<keyword evidence="7" id="KW-0675">Receptor</keyword>
<keyword evidence="8" id="KW-1185">Reference proteome</keyword>
<dbReference type="Gene3D" id="3.40.1090.10">
    <property type="entry name" value="Cytosolic phospholipase A2 catalytic domain"/>
    <property type="match status" value="1"/>
</dbReference>
<dbReference type="SUPFAM" id="SSF56112">
    <property type="entry name" value="Protein kinase-like (PK-like)"/>
    <property type="match status" value="1"/>
</dbReference>
<dbReference type="GO" id="GO:0016020">
    <property type="term" value="C:membrane"/>
    <property type="evidence" value="ECO:0007669"/>
    <property type="project" value="TreeGrafter"/>
</dbReference>
<dbReference type="GO" id="GO:0004672">
    <property type="term" value="F:protein kinase activity"/>
    <property type="evidence" value="ECO:0007669"/>
    <property type="project" value="InterPro"/>
</dbReference>
<dbReference type="InterPro" id="IPR011009">
    <property type="entry name" value="Kinase-like_dom_sf"/>
</dbReference>
<dbReference type="AlphaFoldDB" id="A0A0K6FQA8"/>
<reference evidence="7 8" key="1">
    <citation type="submission" date="2015-07" db="EMBL/GenBank/DDBJ databases">
        <authorList>
            <person name="Noorani M."/>
        </authorList>
    </citation>
    <scope>NUCLEOTIDE SEQUENCE [LARGE SCALE GENOMIC DNA]</scope>
    <source>
        <strain evidence="7">BBA 69670</strain>
    </source>
</reference>
<accession>A0A0K6FQA8</accession>
<dbReference type="PANTHER" id="PTHR24185:SF1">
    <property type="entry name" value="CALCIUM-INDEPENDENT PHOSPHOLIPASE A2-GAMMA"/>
    <property type="match status" value="1"/>
</dbReference>
<keyword evidence="2" id="KW-0442">Lipid degradation</keyword>
<dbReference type="Gene3D" id="1.10.510.10">
    <property type="entry name" value="Transferase(Phosphotransferase) domain 1"/>
    <property type="match status" value="1"/>
</dbReference>
<evidence type="ECO:0000256" key="1">
    <source>
        <dbReference type="ARBA" id="ARBA00022801"/>
    </source>
</evidence>
<dbReference type="PROSITE" id="PS51635">
    <property type="entry name" value="PNPLA"/>
    <property type="match status" value="1"/>
</dbReference>
<dbReference type="SUPFAM" id="SSF52151">
    <property type="entry name" value="FabD/lysophospholipase-like"/>
    <property type="match status" value="1"/>
</dbReference>
<dbReference type="GO" id="GO:0046486">
    <property type="term" value="P:glycerolipid metabolic process"/>
    <property type="evidence" value="ECO:0007669"/>
    <property type="project" value="UniProtKB-ARBA"/>
</dbReference>
<dbReference type="GO" id="GO:0005524">
    <property type="term" value="F:ATP binding"/>
    <property type="evidence" value="ECO:0007669"/>
    <property type="project" value="InterPro"/>
</dbReference>
<sequence>MQEHQDAERGLNILCIDGGGVRGLSPLIILQEIIYRAAAAESKGNIHPHEYFDIISGTGTGGISACMLGRLRMPIDKAISEYATLAKDVFQDTKLSGTTMYKATKLQVALKRMVQGATGDEGEMMNEHREHSGCKTVVFAMARHGLPILFRSYAVVANPGPGCTISEALHATMAHPDLFKSITILESSVPVSFVGGEIGCSNPIAHVLHEAQRIYPDRRVTRIISIGAGHARTIQVPNPSRWYRTRDVVVIKDMATDSERVAEEMAARFEGTENPSLSPVPTIHEALNNIVTSSMSCEEIVTLLKEHGCTDLTGSLDESTCSKYPVANGGIGDVFSGNLLDGTSVAIKTIRTYHEPGQVVRVYHKRAAREIYTWSKCKHPNIVPLIGLAVFHDGLAMISRWEYEHPSKGTSICAGLAYLHEHDIANVLISQDGTPMLMDFGNASLLDPTLQFTQTNTRPSFSLRWTAPEILTGISSHSATSDIYSLGMTILETFTSQIPFVGQHDHSLVLYVAIKKNIPIRPEGTIPTNTVKGDKLWAILTSCWSYDPKDRPTADTVWNKASSMKEITAEDLKEIRSETGEQIGEMREKDKE</sequence>
<dbReference type="InterPro" id="IPR000719">
    <property type="entry name" value="Prot_kinase_dom"/>
</dbReference>